<keyword evidence="7 8" id="KW-0998">Cell outer membrane</keyword>
<comment type="similarity">
    <text evidence="8 9">Belongs to the TonB-dependent receptor family.</text>
</comment>
<comment type="subcellular location">
    <subcellularLocation>
        <location evidence="1 8">Cell outer membrane</location>
        <topology evidence="1 8">Multi-pass membrane protein</topology>
    </subcellularLocation>
</comment>
<evidence type="ECO:0000256" key="11">
    <source>
        <dbReference type="SAM" id="SignalP"/>
    </source>
</evidence>
<evidence type="ECO:0000259" key="13">
    <source>
        <dbReference type="Pfam" id="PF07715"/>
    </source>
</evidence>
<keyword evidence="3 8" id="KW-1134">Transmembrane beta strand</keyword>
<feature type="domain" description="TonB-dependent receptor plug" evidence="13">
    <location>
        <begin position="85"/>
        <end position="194"/>
    </location>
</feature>
<feature type="region of interest" description="Disordered" evidence="10">
    <location>
        <begin position="25"/>
        <end position="54"/>
    </location>
</feature>
<evidence type="ECO:0000256" key="9">
    <source>
        <dbReference type="RuleBase" id="RU003357"/>
    </source>
</evidence>
<evidence type="ECO:0000256" key="7">
    <source>
        <dbReference type="ARBA" id="ARBA00023237"/>
    </source>
</evidence>
<keyword evidence="11" id="KW-0732">Signal</keyword>
<feature type="domain" description="TonB-dependent receptor-like beta-barrel" evidence="12">
    <location>
        <begin position="418"/>
        <end position="971"/>
    </location>
</feature>
<dbReference type="Gene3D" id="2.170.130.10">
    <property type="entry name" value="TonB-dependent receptor, plug domain"/>
    <property type="match status" value="1"/>
</dbReference>
<evidence type="ECO:0000256" key="4">
    <source>
        <dbReference type="ARBA" id="ARBA00022692"/>
    </source>
</evidence>
<sequence length="1013" mass="106856">MTMTFKNRLLATSLLVGAGVLGTPAQAQNLPPAPPTTSQNDDSAAQNPPAVTTQADPQIQADQAEGTSTNEIVVTGTLIRNPNLTSASPVSVVNESEITLRTPNNAEELIRRIPGVSAGIGTQVNNGSNGTSSVDLRGLGTQRNLVLLDGNRIVPTLANGAVDLNLIPIALLSRVDVLTGGASTTYGADAVSGVVNFITRRDFSGVDVRASYKLTEEGDGQAYRTDVTFGGNFDDNRGNAVLSFGYTNAKPVYQIRPFALFGVNSNTGAASGSSFTSVPTTISFPGVVGVVGPQDLQFNTGATALVPQYQGFNFNPYNIFQTPLERKSAYGSANYEVADGIELYARGLFASSFVQSVIAPSGVFGNALVVNANNPYLTPAVRDQICAANGIALGTACTSRTGNTVTTGLPLPGVYRRLVELGPRLGSYQNNVYDARVGARFDVTASTNLDINAAYGRAEQTLTNSGYVLNSRVQQALIATSPTACTVTTGGCVPLNLFGTAGSITPDQVAFIQGSSSVRINNQLTQVRAIYSGDFGMTAPWATQPISFALGGEYRRYDYERIPDARAQDPSELGGAGGAVLPFSGGYNVKEGFAELIAPIVADRPFFDVLQLETGVRYSSYSINTTGSNPTFDAWTYKGALTWQPTPGLRFRGNYQRAVRAPNIAELFSPSSVQLTNLAVDPCAGAAPLTNANLAAVCLAQGAPAGSIGAIQQPSAGQANALFQYSSLLKPEKADTYTVGVVITPKTYISGLTASVDYYNIKINDAITFATPGDAISACFGGLSATSATSPACTIIRRNPANGRLSGPSATTQGLFLPETNLGRLATDGVDFTLNYVRDLGIFGFNYNLSGNWTRNLKFRASPNSVNRECVGYYSANCGPSLGQIQPELSWQQRTTFSYGPASLSLLWRHLSSVKYEPGLPPLFNGTVTGSGALVGESFNFNRISAYNYFDLNAQFDVLKNFQLTLGVQNLLDKDPPIVGGQAGTTTANSGNTFPSTYDPLGRAYSAAVRVKF</sequence>
<dbReference type="InterPro" id="IPR000531">
    <property type="entry name" value="Beta-barrel_TonB"/>
</dbReference>
<dbReference type="Gene3D" id="2.40.170.20">
    <property type="entry name" value="TonB-dependent receptor, beta-barrel domain"/>
    <property type="match status" value="1"/>
</dbReference>
<feature type="compositionally biased region" description="Polar residues" evidence="10">
    <location>
        <begin position="38"/>
        <end position="54"/>
    </location>
</feature>
<evidence type="ECO:0000313" key="15">
    <source>
        <dbReference type="Proteomes" id="UP001526246"/>
    </source>
</evidence>
<reference evidence="14 15" key="1">
    <citation type="submission" date="2022-10" db="EMBL/GenBank/DDBJ databases">
        <title>Sphingomonas sp.</title>
        <authorList>
            <person name="Jin C."/>
        </authorList>
    </citation>
    <scope>NUCLEOTIDE SEQUENCE [LARGE SCALE GENOMIC DNA]</scope>
    <source>
        <strain evidence="14 15">BN140010</strain>
    </source>
</reference>
<comment type="caution">
    <text evidence="14">The sequence shown here is derived from an EMBL/GenBank/DDBJ whole genome shotgun (WGS) entry which is preliminary data.</text>
</comment>
<keyword evidence="15" id="KW-1185">Reference proteome</keyword>
<evidence type="ECO:0000313" key="14">
    <source>
        <dbReference type="EMBL" id="MCW3797959.1"/>
    </source>
</evidence>
<evidence type="ECO:0000256" key="1">
    <source>
        <dbReference type="ARBA" id="ARBA00004571"/>
    </source>
</evidence>
<feature type="signal peptide" evidence="11">
    <location>
        <begin position="1"/>
        <end position="27"/>
    </location>
</feature>
<dbReference type="InterPro" id="IPR037066">
    <property type="entry name" value="Plug_dom_sf"/>
</dbReference>
<dbReference type="InterPro" id="IPR039426">
    <property type="entry name" value="TonB-dep_rcpt-like"/>
</dbReference>
<proteinExistence type="inferred from homology"/>
<evidence type="ECO:0000256" key="5">
    <source>
        <dbReference type="ARBA" id="ARBA00023077"/>
    </source>
</evidence>
<dbReference type="PANTHER" id="PTHR47234">
    <property type="match status" value="1"/>
</dbReference>
<dbReference type="Proteomes" id="UP001526246">
    <property type="component" value="Unassembled WGS sequence"/>
</dbReference>
<evidence type="ECO:0000256" key="2">
    <source>
        <dbReference type="ARBA" id="ARBA00022448"/>
    </source>
</evidence>
<name>A0ABT3JGA4_9SPHN</name>
<evidence type="ECO:0000256" key="6">
    <source>
        <dbReference type="ARBA" id="ARBA00023136"/>
    </source>
</evidence>
<keyword evidence="2 8" id="KW-0813">Transport</keyword>
<evidence type="ECO:0000256" key="3">
    <source>
        <dbReference type="ARBA" id="ARBA00022452"/>
    </source>
</evidence>
<keyword evidence="6 8" id="KW-0472">Membrane</keyword>
<dbReference type="PANTHER" id="PTHR47234:SF2">
    <property type="entry name" value="TONB-DEPENDENT RECEPTOR"/>
    <property type="match status" value="1"/>
</dbReference>
<dbReference type="Pfam" id="PF00593">
    <property type="entry name" value="TonB_dep_Rec_b-barrel"/>
    <property type="match status" value="1"/>
</dbReference>
<dbReference type="RefSeq" id="WP_264882562.1">
    <property type="nucleotide sequence ID" value="NZ_JAPDOB010000002.1"/>
</dbReference>
<organism evidence="14 15">
    <name type="scientific">Sphingomonas arvum</name>
    <dbReference type="NCBI Taxonomy" id="2992113"/>
    <lineage>
        <taxon>Bacteria</taxon>
        <taxon>Pseudomonadati</taxon>
        <taxon>Pseudomonadota</taxon>
        <taxon>Alphaproteobacteria</taxon>
        <taxon>Sphingomonadales</taxon>
        <taxon>Sphingomonadaceae</taxon>
        <taxon>Sphingomonas</taxon>
    </lineage>
</organism>
<evidence type="ECO:0000256" key="10">
    <source>
        <dbReference type="SAM" id="MobiDB-lite"/>
    </source>
</evidence>
<dbReference type="SUPFAM" id="SSF56935">
    <property type="entry name" value="Porins"/>
    <property type="match status" value="1"/>
</dbReference>
<dbReference type="EMBL" id="JAPDOB010000002">
    <property type="protein sequence ID" value="MCW3797959.1"/>
    <property type="molecule type" value="Genomic_DNA"/>
</dbReference>
<evidence type="ECO:0000256" key="8">
    <source>
        <dbReference type="PROSITE-ProRule" id="PRU01360"/>
    </source>
</evidence>
<dbReference type="Pfam" id="PF07715">
    <property type="entry name" value="Plug"/>
    <property type="match status" value="1"/>
</dbReference>
<accession>A0ABT3JGA4</accession>
<dbReference type="InterPro" id="IPR036942">
    <property type="entry name" value="Beta-barrel_TonB_sf"/>
</dbReference>
<keyword evidence="4 8" id="KW-0812">Transmembrane</keyword>
<keyword evidence="5 9" id="KW-0798">TonB box</keyword>
<keyword evidence="14" id="KW-0675">Receptor</keyword>
<feature type="chain" id="PRO_5046075077" evidence="11">
    <location>
        <begin position="28"/>
        <end position="1013"/>
    </location>
</feature>
<protein>
    <submittedName>
        <fullName evidence="14">TonB-dependent receptor</fullName>
    </submittedName>
</protein>
<gene>
    <name evidence="14" type="ORF">OMW55_09100</name>
</gene>
<evidence type="ECO:0000259" key="12">
    <source>
        <dbReference type="Pfam" id="PF00593"/>
    </source>
</evidence>
<dbReference type="PROSITE" id="PS52016">
    <property type="entry name" value="TONB_DEPENDENT_REC_3"/>
    <property type="match status" value="1"/>
</dbReference>
<dbReference type="InterPro" id="IPR012910">
    <property type="entry name" value="Plug_dom"/>
</dbReference>